<dbReference type="PANTHER" id="PTHR35579">
    <property type="entry name" value="CRISPR SYSTEM CMS ENDORIBONUCLEASE CSM3"/>
    <property type="match status" value="1"/>
</dbReference>
<organism evidence="3 4">
    <name type="scientific">Alkalimonas cellulosilytica</name>
    <dbReference type="NCBI Taxonomy" id="3058395"/>
    <lineage>
        <taxon>Bacteria</taxon>
        <taxon>Pseudomonadati</taxon>
        <taxon>Pseudomonadota</taxon>
        <taxon>Gammaproteobacteria</taxon>
        <taxon>Alkalimonas</taxon>
    </lineage>
</organism>
<dbReference type="PANTHER" id="PTHR35579:SF3">
    <property type="entry name" value="CRISPR SYSTEM CMS ENDORIBONUCLEASE CSM3"/>
    <property type="match status" value="1"/>
</dbReference>
<gene>
    <name evidence="3" type="ORF">QWY20_16325</name>
</gene>
<keyword evidence="4" id="KW-1185">Reference proteome</keyword>
<name>A0ABU7J901_9GAMM</name>
<evidence type="ECO:0000313" key="3">
    <source>
        <dbReference type="EMBL" id="MEE2003026.1"/>
    </source>
</evidence>
<dbReference type="InterPro" id="IPR052216">
    <property type="entry name" value="CRISPR_Csm3_endoribonuclease"/>
</dbReference>
<evidence type="ECO:0000256" key="1">
    <source>
        <dbReference type="ARBA" id="ARBA00023118"/>
    </source>
</evidence>
<keyword evidence="1" id="KW-0051">Antiviral defense</keyword>
<comment type="caution">
    <text evidence="3">The sequence shown here is derived from an EMBL/GenBank/DDBJ whole genome shotgun (WGS) entry which is preliminary data.</text>
</comment>
<evidence type="ECO:0000259" key="2">
    <source>
        <dbReference type="Pfam" id="PF03787"/>
    </source>
</evidence>
<dbReference type="RefSeq" id="WP_330130074.1">
    <property type="nucleotide sequence ID" value="NZ_JAUHLI010000020.1"/>
</dbReference>
<dbReference type="EMBL" id="JAUHLI010000020">
    <property type="protein sequence ID" value="MEE2003026.1"/>
    <property type="molecule type" value="Genomic_DNA"/>
</dbReference>
<proteinExistence type="predicted"/>
<dbReference type="InterPro" id="IPR005537">
    <property type="entry name" value="RAMP_III_fam"/>
</dbReference>
<protein>
    <submittedName>
        <fullName evidence="3">RAMP superfamily CRISPR-associated protein</fullName>
    </submittedName>
</protein>
<dbReference type="Proteomes" id="UP001336314">
    <property type="component" value="Unassembled WGS sequence"/>
</dbReference>
<reference evidence="3 4" key="1">
    <citation type="submission" date="2023-07" db="EMBL/GenBank/DDBJ databases">
        <title>Alkalimonas sp., MEB108 novel, alkaliphilic bacterium isolated from Lonar Lake, India.</title>
        <authorList>
            <person name="Joshi A."/>
            <person name="Thite S."/>
        </authorList>
    </citation>
    <scope>NUCLEOTIDE SEQUENCE [LARGE SCALE GENOMIC DNA]</scope>
    <source>
        <strain evidence="3 4">MEB108</strain>
    </source>
</reference>
<evidence type="ECO:0000313" key="4">
    <source>
        <dbReference type="Proteomes" id="UP001336314"/>
    </source>
</evidence>
<sequence length="200" mass="21803">MNIRLSWNFLTDWQSSGGQEAGAYADQLCIKDSHQLPYLPGKSIKGLLRDAFSTAMHNQWFADMPSNLLALLFGDEGRNGLESQGLLQFSNAHLPAAERAYLAQQPGLSRHLFRVLHATAINPDTGVAQSSSLRAIEVAVPMQLHSDISINTHHPHLAAIPDWQQRLPACIDAVLPLIDAAGSKKQRGLGLVEVNRLAGD</sequence>
<feature type="domain" description="CRISPR type III-associated protein" evidence="2">
    <location>
        <begin position="20"/>
        <end position="150"/>
    </location>
</feature>
<accession>A0ABU7J901</accession>
<dbReference type="CDD" id="cd09726">
    <property type="entry name" value="RAMP_I_III"/>
    <property type="match status" value="1"/>
</dbReference>
<dbReference type="Pfam" id="PF03787">
    <property type="entry name" value="RAMPs"/>
    <property type="match status" value="1"/>
</dbReference>